<dbReference type="RefSeq" id="WP_166121881.1">
    <property type="nucleotide sequence ID" value="NZ_JAPIUX010000006.1"/>
</dbReference>
<keyword evidence="2" id="KW-1185">Reference proteome</keyword>
<protein>
    <submittedName>
        <fullName evidence="1">Uncharacterized protein</fullName>
    </submittedName>
</protein>
<dbReference type="Proteomes" id="UP001526446">
    <property type="component" value="Unassembled WGS sequence"/>
</dbReference>
<name>A0ABT3Q7K6_9PROT</name>
<reference evidence="1 2" key="1">
    <citation type="submission" date="2022-11" db="EMBL/GenBank/DDBJ databases">
        <title>Genome sequencing of Acetobacter type strain.</title>
        <authorList>
            <person name="Heo J."/>
            <person name="Lee D."/>
            <person name="Han B.-H."/>
            <person name="Hong S.-B."/>
            <person name="Kwon S.-W."/>
        </authorList>
    </citation>
    <scope>NUCLEOTIDE SEQUENCE [LARGE SCALE GENOMIC DNA]</scope>
    <source>
        <strain evidence="1 2">KACC 21251</strain>
    </source>
</reference>
<evidence type="ECO:0000313" key="2">
    <source>
        <dbReference type="Proteomes" id="UP001526446"/>
    </source>
</evidence>
<dbReference type="EMBL" id="JAPIUX010000006">
    <property type="protein sequence ID" value="MCX2561257.1"/>
    <property type="molecule type" value="Genomic_DNA"/>
</dbReference>
<gene>
    <name evidence="1" type="ORF">OQ252_07600</name>
</gene>
<sequence>MRSPKAGILPPSDTLTILPLGITDPDTIRKAFAQVSDIAGLPELTTAAHTQDSSTTDPLENVGLLVGMIDTPMTKNWNIPKSSATSVVTEAYNCIAAGALEILADDTTRDLKSRLNTKGEELYPWMHAQLRALMAS</sequence>
<organism evidence="1 2">
    <name type="scientific">Acetobacter farinalis</name>
    <dbReference type="NCBI Taxonomy" id="1260984"/>
    <lineage>
        <taxon>Bacteria</taxon>
        <taxon>Pseudomonadati</taxon>
        <taxon>Pseudomonadota</taxon>
        <taxon>Alphaproteobacteria</taxon>
        <taxon>Acetobacterales</taxon>
        <taxon>Acetobacteraceae</taxon>
        <taxon>Acetobacter</taxon>
    </lineage>
</organism>
<evidence type="ECO:0000313" key="1">
    <source>
        <dbReference type="EMBL" id="MCX2561257.1"/>
    </source>
</evidence>
<comment type="caution">
    <text evidence="1">The sequence shown here is derived from an EMBL/GenBank/DDBJ whole genome shotgun (WGS) entry which is preliminary data.</text>
</comment>
<accession>A0ABT3Q7K6</accession>
<proteinExistence type="predicted"/>